<dbReference type="Gene3D" id="3.30.30.30">
    <property type="match status" value="1"/>
</dbReference>
<protein>
    <recommendedName>
        <fullName evidence="7">Molecular chaperone DnaK</fullName>
    </recommendedName>
</protein>
<dbReference type="EMBL" id="MBUA01000004">
    <property type="protein sequence ID" value="MBC6490655.1"/>
    <property type="molecule type" value="Genomic_DNA"/>
</dbReference>
<reference evidence="5 6" key="1">
    <citation type="submission" date="2016-07" db="EMBL/GenBank/DDBJ databases">
        <title>Genome analysis of Flavihumibacter stibioxidans YS-17.</title>
        <authorList>
            <person name="Shi K."/>
            <person name="Han Y."/>
            <person name="Wang G."/>
        </authorList>
    </citation>
    <scope>NUCLEOTIDE SEQUENCE [LARGE SCALE GENOMIC DNA]</scope>
    <source>
        <strain evidence="5 6">YS-17</strain>
    </source>
</reference>
<dbReference type="InterPro" id="IPR029047">
    <property type="entry name" value="HSP70_peptide-bd_sf"/>
</dbReference>
<dbReference type="Gene3D" id="3.30.420.40">
    <property type="match status" value="2"/>
</dbReference>
<evidence type="ECO:0000256" key="3">
    <source>
        <dbReference type="ARBA" id="ARBA00022840"/>
    </source>
</evidence>
<dbReference type="CDD" id="cd24029">
    <property type="entry name" value="ASKHA_NBD_HSP70_DnaK_HscA_HscC"/>
    <property type="match status" value="1"/>
</dbReference>
<dbReference type="SUPFAM" id="SSF53067">
    <property type="entry name" value="Actin-like ATPase domain"/>
    <property type="match status" value="2"/>
</dbReference>
<dbReference type="InterPro" id="IPR013126">
    <property type="entry name" value="Hsp_70_fam"/>
</dbReference>
<dbReference type="PRINTS" id="PR00301">
    <property type="entry name" value="HEATSHOCK70"/>
</dbReference>
<dbReference type="RefSeq" id="WP_187256021.1">
    <property type="nucleotide sequence ID" value="NZ_JBHULF010000011.1"/>
</dbReference>
<organism evidence="5 6">
    <name type="scientific">Flavihumibacter stibioxidans</name>
    <dbReference type="NCBI Taxonomy" id="1834163"/>
    <lineage>
        <taxon>Bacteria</taxon>
        <taxon>Pseudomonadati</taxon>
        <taxon>Bacteroidota</taxon>
        <taxon>Chitinophagia</taxon>
        <taxon>Chitinophagales</taxon>
        <taxon>Chitinophagaceae</taxon>
        <taxon>Flavihumibacter</taxon>
    </lineage>
</organism>
<dbReference type="InterPro" id="IPR018181">
    <property type="entry name" value="Heat_shock_70_CS"/>
</dbReference>
<keyword evidence="6" id="KW-1185">Reference proteome</keyword>
<name>A0ABR7M6I6_9BACT</name>
<evidence type="ECO:0008006" key="7">
    <source>
        <dbReference type="Google" id="ProtNLM"/>
    </source>
</evidence>
<accession>A0ABR7M6I6</accession>
<sequence>MKKAIGIDLGTSNSVIAFKDTGVKIIRNKENEELTRSCIGLRKEEILVGRTAYQLLKTDPINTILSVKRLMGGAIKDKMVQDMIESPYYKYGITSLKGGTDDAVAVILGGKQYTPEQLSAEILKKLKTDAEEKLGDEVTHAVITVPAYFTEKQKNATRIAAQLAGLKVQKLLAEPTAAAIAYGVDNLKAGDAKTVLIYDFGGGTFDLSILNIVDGQYMEAGTGGDRWLGGDDLDRALQTYILKRISQDYNIYDIDTLIENLDQKKRFQFDAQFRDNVENIKIQLSSATNAQLIMDGFEDENGEWIDFDLTITRDEFEKLAKPFVERSIELIETLLKEVGYDISMIDNILLVGGTSCIPLVKEMLSQKYGNNKVKVSEKPMLAIAEGAGILSHRLGDEYEPPVNGEIAVAEISYSTNHNYFIELKDDYDKIIEKQMPLPCNVLRNYKTTVNNQKVVKVGIYADVEGGEKEKQTMGFFTIEEDLPTGSDIVLDFTLGIDEVFEVKAYPKTNKAKSKKIVLARGNKDSKTLDFLSNSLEKILSSNFTEAQRDYFFKSAKKEIEQINSLGIDNYDSEKWDEIGTTIFTSFEQAERVTDNVDEDQLAMLFATILIGEYPDLIGTDDSNRMRTLLSQAKNDDDPLLKIQSMQKLKAITDEYPILITLFTVKMSSESAAKENPSDGHRLLQMHDQIVNHFRNRRKDQAFALLDEAIELRDRYSSGGLDLGGSIHLGR</sequence>
<evidence type="ECO:0000313" key="6">
    <source>
        <dbReference type="Proteomes" id="UP000765802"/>
    </source>
</evidence>
<dbReference type="PROSITE" id="PS00297">
    <property type="entry name" value="HSP70_1"/>
    <property type="match status" value="1"/>
</dbReference>
<evidence type="ECO:0000313" key="5">
    <source>
        <dbReference type="EMBL" id="MBC6490655.1"/>
    </source>
</evidence>
<dbReference type="PANTHER" id="PTHR19375">
    <property type="entry name" value="HEAT SHOCK PROTEIN 70KDA"/>
    <property type="match status" value="1"/>
</dbReference>
<comment type="caution">
    <text evidence="5">The sequence shown here is derived from an EMBL/GenBank/DDBJ whole genome shotgun (WGS) entry which is preliminary data.</text>
</comment>
<comment type="similarity">
    <text evidence="1 4">Belongs to the heat shock protein 70 family.</text>
</comment>
<evidence type="ECO:0000256" key="4">
    <source>
        <dbReference type="RuleBase" id="RU003322"/>
    </source>
</evidence>
<evidence type="ECO:0000256" key="2">
    <source>
        <dbReference type="ARBA" id="ARBA00022741"/>
    </source>
</evidence>
<dbReference type="Pfam" id="PF00012">
    <property type="entry name" value="HSP70"/>
    <property type="match status" value="1"/>
</dbReference>
<dbReference type="SUPFAM" id="SSF100920">
    <property type="entry name" value="Heat shock protein 70kD (HSP70), peptide-binding domain"/>
    <property type="match status" value="1"/>
</dbReference>
<keyword evidence="2 4" id="KW-0547">Nucleotide-binding</keyword>
<dbReference type="PROSITE" id="PS00329">
    <property type="entry name" value="HSP70_2"/>
    <property type="match status" value="1"/>
</dbReference>
<proteinExistence type="inferred from homology"/>
<dbReference type="Gene3D" id="2.60.34.10">
    <property type="entry name" value="Substrate Binding Domain Of DNAk, Chain A, domain 1"/>
    <property type="match status" value="1"/>
</dbReference>
<dbReference type="InterPro" id="IPR043129">
    <property type="entry name" value="ATPase_NBD"/>
</dbReference>
<evidence type="ECO:0000256" key="1">
    <source>
        <dbReference type="ARBA" id="ARBA00007381"/>
    </source>
</evidence>
<dbReference type="Gene3D" id="3.90.640.10">
    <property type="entry name" value="Actin, Chain A, domain 4"/>
    <property type="match status" value="1"/>
</dbReference>
<keyword evidence="3 4" id="KW-0067">ATP-binding</keyword>
<dbReference type="Proteomes" id="UP000765802">
    <property type="component" value="Unassembled WGS sequence"/>
</dbReference>
<gene>
    <name evidence="5" type="ORF">BC349_19480</name>
</gene>
<dbReference type="PROSITE" id="PS01036">
    <property type="entry name" value="HSP70_3"/>
    <property type="match status" value="1"/>
</dbReference>